<dbReference type="InterPro" id="IPR036397">
    <property type="entry name" value="RNaseH_sf"/>
</dbReference>
<dbReference type="Proteomes" id="UP000005237">
    <property type="component" value="Unassembled WGS sequence"/>
</dbReference>
<dbReference type="GO" id="GO:0003690">
    <property type="term" value="F:double-stranded DNA binding"/>
    <property type="evidence" value="ECO:0007669"/>
    <property type="project" value="TreeGrafter"/>
</dbReference>
<sequence>MAESLKKDKHALRGSFLYEFLQGNSAADTHRKINHVIGADTFHYGTVKFWMETLILKKMRSLDDHAWNVREVAPSLGLRKDAVHLRLHQSRSEPKFGQLVPHDLTYQQKNIRCDLALSLLPSNCKRNYDLIGEIVTVDEKWCVMVNRKRQLGTNGLPLLRERHRAVAHTLGVCGGPQQ</sequence>
<reference evidence="2" key="2">
    <citation type="submission" date="2022-06" db="UniProtKB">
        <authorList>
            <consortium name="EnsemblMetazoa"/>
        </authorList>
    </citation>
    <scope>IDENTIFICATION</scope>
    <source>
        <strain evidence="2">DF5081</strain>
    </source>
</reference>
<dbReference type="GO" id="GO:0003697">
    <property type="term" value="F:single-stranded DNA binding"/>
    <property type="evidence" value="ECO:0007669"/>
    <property type="project" value="TreeGrafter"/>
</dbReference>
<dbReference type="GO" id="GO:0044774">
    <property type="term" value="P:mitotic DNA integrity checkpoint signaling"/>
    <property type="evidence" value="ECO:0007669"/>
    <property type="project" value="TreeGrafter"/>
</dbReference>
<dbReference type="PANTHER" id="PTHR46060:SF2">
    <property type="entry name" value="HISTONE-LYSINE N-METHYLTRANSFERASE SETMAR"/>
    <property type="match status" value="1"/>
</dbReference>
<dbReference type="GO" id="GO:0006303">
    <property type="term" value="P:double-strand break repair via nonhomologous end joining"/>
    <property type="evidence" value="ECO:0007669"/>
    <property type="project" value="TreeGrafter"/>
</dbReference>
<evidence type="ECO:0000259" key="1">
    <source>
        <dbReference type="Pfam" id="PF17906"/>
    </source>
</evidence>
<accession>A0A8R1IAK1</accession>
<dbReference type="GO" id="GO:0005634">
    <property type="term" value="C:nucleus"/>
    <property type="evidence" value="ECO:0007669"/>
    <property type="project" value="TreeGrafter"/>
</dbReference>
<dbReference type="GO" id="GO:0000014">
    <property type="term" value="F:single-stranded DNA endodeoxyribonuclease activity"/>
    <property type="evidence" value="ECO:0007669"/>
    <property type="project" value="TreeGrafter"/>
</dbReference>
<dbReference type="GO" id="GO:0031297">
    <property type="term" value="P:replication fork processing"/>
    <property type="evidence" value="ECO:0007669"/>
    <property type="project" value="TreeGrafter"/>
</dbReference>
<evidence type="ECO:0000313" key="3">
    <source>
        <dbReference type="Proteomes" id="UP000005237"/>
    </source>
</evidence>
<organism evidence="2 3">
    <name type="scientific">Caenorhabditis japonica</name>
    <dbReference type="NCBI Taxonomy" id="281687"/>
    <lineage>
        <taxon>Eukaryota</taxon>
        <taxon>Metazoa</taxon>
        <taxon>Ecdysozoa</taxon>
        <taxon>Nematoda</taxon>
        <taxon>Chromadorea</taxon>
        <taxon>Rhabditida</taxon>
        <taxon>Rhabditina</taxon>
        <taxon>Rhabditomorpha</taxon>
        <taxon>Rhabditoidea</taxon>
        <taxon>Rhabditidae</taxon>
        <taxon>Peloderinae</taxon>
        <taxon>Caenorhabditis</taxon>
    </lineage>
</organism>
<dbReference type="EnsemblMetazoa" id="CJA23907.1">
    <property type="protein sequence ID" value="CJA23907.1"/>
    <property type="gene ID" value="WBGene00179479"/>
</dbReference>
<dbReference type="GO" id="GO:0042800">
    <property type="term" value="F:histone H3K4 methyltransferase activity"/>
    <property type="evidence" value="ECO:0007669"/>
    <property type="project" value="TreeGrafter"/>
</dbReference>
<dbReference type="GO" id="GO:0000793">
    <property type="term" value="C:condensed chromosome"/>
    <property type="evidence" value="ECO:0007669"/>
    <property type="project" value="TreeGrafter"/>
</dbReference>
<dbReference type="GO" id="GO:0015074">
    <property type="term" value="P:DNA integration"/>
    <property type="evidence" value="ECO:0007669"/>
    <property type="project" value="TreeGrafter"/>
</dbReference>
<dbReference type="GO" id="GO:0000729">
    <property type="term" value="P:DNA double-strand break processing"/>
    <property type="evidence" value="ECO:0007669"/>
    <property type="project" value="TreeGrafter"/>
</dbReference>
<proteinExistence type="predicted"/>
<protein>
    <submittedName>
        <fullName evidence="2">HTH_48 domain-containing protein</fullName>
    </submittedName>
</protein>
<dbReference type="Gene3D" id="1.10.10.1450">
    <property type="match status" value="1"/>
</dbReference>
<feature type="domain" description="Mos1 transposase HTH" evidence="1">
    <location>
        <begin position="9"/>
        <end position="50"/>
    </location>
</feature>
<name>A0A8R1IAK1_CAEJA</name>
<dbReference type="GO" id="GO:0035861">
    <property type="term" value="C:site of double-strand break"/>
    <property type="evidence" value="ECO:0007669"/>
    <property type="project" value="TreeGrafter"/>
</dbReference>
<dbReference type="Gene3D" id="3.30.420.10">
    <property type="entry name" value="Ribonuclease H-like superfamily/Ribonuclease H"/>
    <property type="match status" value="1"/>
</dbReference>
<dbReference type="InterPro" id="IPR041426">
    <property type="entry name" value="Mos1_HTH"/>
</dbReference>
<dbReference type="InterPro" id="IPR052709">
    <property type="entry name" value="Transposase-MT_Hybrid"/>
</dbReference>
<keyword evidence="3" id="KW-1185">Reference proteome</keyword>
<dbReference type="Pfam" id="PF17906">
    <property type="entry name" value="HTH_48"/>
    <property type="match status" value="1"/>
</dbReference>
<dbReference type="AlphaFoldDB" id="A0A8R1IAK1"/>
<evidence type="ECO:0000313" key="2">
    <source>
        <dbReference type="EnsemblMetazoa" id="CJA23907.1"/>
    </source>
</evidence>
<reference evidence="3" key="1">
    <citation type="submission" date="2010-08" db="EMBL/GenBank/DDBJ databases">
        <authorList>
            <consortium name="Caenorhabditis japonica Sequencing Consortium"/>
            <person name="Wilson R.K."/>
        </authorList>
    </citation>
    <scope>NUCLEOTIDE SEQUENCE [LARGE SCALE GENOMIC DNA]</scope>
    <source>
        <strain evidence="3">DF5081</strain>
    </source>
</reference>
<dbReference type="GO" id="GO:0046975">
    <property type="term" value="F:histone H3K36 methyltransferase activity"/>
    <property type="evidence" value="ECO:0007669"/>
    <property type="project" value="TreeGrafter"/>
</dbReference>
<dbReference type="PANTHER" id="PTHR46060">
    <property type="entry name" value="MARINER MOS1 TRANSPOSASE-LIKE PROTEIN"/>
    <property type="match status" value="1"/>
</dbReference>
<dbReference type="GO" id="GO:0044547">
    <property type="term" value="F:DNA topoisomerase binding"/>
    <property type="evidence" value="ECO:0007669"/>
    <property type="project" value="TreeGrafter"/>
</dbReference>